<dbReference type="PANTHER" id="PTHR12815:SF18">
    <property type="entry name" value="SORTING AND ASSEMBLY MACHINERY COMPONENT 50 HOMOLOG"/>
    <property type="match status" value="1"/>
</dbReference>
<gene>
    <name evidence="7" type="ORF">DB31_0234</name>
</gene>
<accession>A0A085WWB0</accession>
<dbReference type="Proteomes" id="UP000028725">
    <property type="component" value="Unassembled WGS sequence"/>
</dbReference>
<dbReference type="PANTHER" id="PTHR12815">
    <property type="entry name" value="SORTING AND ASSEMBLY MACHINERY SAMM50 PROTEIN FAMILY MEMBER"/>
    <property type="match status" value="1"/>
</dbReference>
<dbReference type="GO" id="GO:0019867">
    <property type="term" value="C:outer membrane"/>
    <property type="evidence" value="ECO:0007669"/>
    <property type="project" value="InterPro"/>
</dbReference>
<dbReference type="InterPro" id="IPR010827">
    <property type="entry name" value="BamA/TamA_POTRA"/>
</dbReference>
<dbReference type="Gene3D" id="3.10.20.310">
    <property type="entry name" value="membrane protein fhac"/>
    <property type="match status" value="1"/>
</dbReference>
<dbReference type="Pfam" id="PF01103">
    <property type="entry name" value="Omp85"/>
    <property type="match status" value="1"/>
</dbReference>
<dbReference type="InterPro" id="IPR000184">
    <property type="entry name" value="Bac_surfAg_D15"/>
</dbReference>
<feature type="domain" description="POTRA" evidence="6">
    <location>
        <begin position="68"/>
        <end position="139"/>
    </location>
</feature>
<dbReference type="InterPro" id="IPR034746">
    <property type="entry name" value="POTRA"/>
</dbReference>
<comment type="subcellular location">
    <subcellularLocation>
        <location evidence="1">Membrane</location>
    </subcellularLocation>
</comment>
<dbReference type="OrthoDB" id="366754at2"/>
<proteinExistence type="predicted"/>
<feature type="region of interest" description="Disordered" evidence="5">
    <location>
        <begin position="35"/>
        <end position="69"/>
    </location>
</feature>
<keyword evidence="3" id="KW-0812">Transmembrane</keyword>
<dbReference type="PROSITE" id="PS51779">
    <property type="entry name" value="POTRA"/>
    <property type="match status" value="1"/>
</dbReference>
<evidence type="ECO:0000313" key="7">
    <source>
        <dbReference type="EMBL" id="KFE71973.1"/>
    </source>
</evidence>
<evidence type="ECO:0000256" key="2">
    <source>
        <dbReference type="ARBA" id="ARBA00022452"/>
    </source>
</evidence>
<dbReference type="STRING" id="394096.DB31_0234"/>
<dbReference type="RefSeq" id="WP_052419621.1">
    <property type="nucleotide sequence ID" value="NZ_JMCB01000001.1"/>
</dbReference>
<evidence type="ECO:0000313" key="8">
    <source>
        <dbReference type="Proteomes" id="UP000028725"/>
    </source>
</evidence>
<dbReference type="InterPro" id="IPR039910">
    <property type="entry name" value="D15-like"/>
</dbReference>
<dbReference type="AlphaFoldDB" id="A0A085WWB0"/>
<protein>
    <recommendedName>
        <fullName evidence="6">POTRA domain-containing protein</fullName>
    </recommendedName>
</protein>
<comment type="caution">
    <text evidence="7">The sequence shown here is derived from an EMBL/GenBank/DDBJ whole genome shotgun (WGS) entry which is preliminary data.</text>
</comment>
<keyword evidence="4" id="KW-0472">Membrane</keyword>
<evidence type="ECO:0000256" key="4">
    <source>
        <dbReference type="ARBA" id="ARBA00023136"/>
    </source>
</evidence>
<dbReference type="EMBL" id="JMCB01000001">
    <property type="protein sequence ID" value="KFE71973.1"/>
    <property type="molecule type" value="Genomic_DNA"/>
</dbReference>
<evidence type="ECO:0000256" key="3">
    <source>
        <dbReference type="ARBA" id="ARBA00022692"/>
    </source>
</evidence>
<keyword evidence="8" id="KW-1185">Reference proteome</keyword>
<sequence>MRTANVKNTHGFVRPTEGTLLALFIASLLFMPRSSRAETPEEETPAAETNAEETPAEETPVAAAPATQSLERIEVTGNTRTHPDVILRALGVKEGDPVSLEDVPELQRRLLNLRLFSEANVALQPGASGVVLQVGVEERWTLLPVPFFTSSQGRTQAGLFLVETNLFGRQKMLVAGGTYSNRGSNGFALYRDPGVGDSNWTLSFSTFLGATDRERVPEETVLDSYRDNRYEANALLGYQLTRELNVSGGLFGRILRPKARDGFATEPPPAREAYGVTAVADYQGQTFRFFFNEGLAARLQVDMGLDFTGSAPYRRVQAMATYTHAVMSDHTLSLTGQFELSHGHTLLDAILLGGRTGSRGFVQGGLWAEEAATVTAEYQLPFWKLSWGVLTANAFVDAGVVGWQGDSLTYATPGVGMRLYLRNVALPALGIDVTRGPTTHDVTVSVAAGARL</sequence>
<evidence type="ECO:0000259" key="6">
    <source>
        <dbReference type="PROSITE" id="PS51779"/>
    </source>
</evidence>
<dbReference type="Gene3D" id="2.40.160.50">
    <property type="entry name" value="membrane protein fhac: a member of the omp85/tpsb transporter family"/>
    <property type="match status" value="1"/>
</dbReference>
<organism evidence="7 8">
    <name type="scientific">Hyalangium minutum</name>
    <dbReference type="NCBI Taxonomy" id="394096"/>
    <lineage>
        <taxon>Bacteria</taxon>
        <taxon>Pseudomonadati</taxon>
        <taxon>Myxococcota</taxon>
        <taxon>Myxococcia</taxon>
        <taxon>Myxococcales</taxon>
        <taxon>Cystobacterineae</taxon>
        <taxon>Archangiaceae</taxon>
        <taxon>Hyalangium</taxon>
    </lineage>
</organism>
<feature type="compositionally biased region" description="Low complexity" evidence="5">
    <location>
        <begin position="57"/>
        <end position="67"/>
    </location>
</feature>
<dbReference type="Pfam" id="PF07244">
    <property type="entry name" value="POTRA"/>
    <property type="match status" value="1"/>
</dbReference>
<evidence type="ECO:0000256" key="5">
    <source>
        <dbReference type="SAM" id="MobiDB-lite"/>
    </source>
</evidence>
<reference evidence="7 8" key="1">
    <citation type="submission" date="2014-04" db="EMBL/GenBank/DDBJ databases">
        <title>Genome assembly of Hyalangium minutum DSM 14724.</title>
        <authorList>
            <person name="Sharma G."/>
            <person name="Subramanian S."/>
        </authorList>
    </citation>
    <scope>NUCLEOTIDE SEQUENCE [LARGE SCALE GENOMIC DNA]</scope>
    <source>
        <strain evidence="7 8">DSM 14724</strain>
    </source>
</reference>
<evidence type="ECO:0000256" key="1">
    <source>
        <dbReference type="ARBA" id="ARBA00004370"/>
    </source>
</evidence>
<name>A0A085WWB0_9BACT</name>
<feature type="compositionally biased region" description="Acidic residues" evidence="5">
    <location>
        <begin position="40"/>
        <end position="56"/>
    </location>
</feature>
<keyword evidence="2" id="KW-1134">Transmembrane beta strand</keyword>